<feature type="domain" description="Nuclear receptor" evidence="10">
    <location>
        <begin position="29"/>
        <end position="108"/>
    </location>
</feature>
<keyword evidence="5" id="KW-0805">Transcription regulation</keyword>
<dbReference type="CDD" id="cd06157">
    <property type="entry name" value="NR_LBD"/>
    <property type="match status" value="1"/>
</dbReference>
<dbReference type="Proteomes" id="UP000230233">
    <property type="component" value="Chromosome V"/>
</dbReference>
<dbReference type="SMART" id="SM00399">
    <property type="entry name" value="ZnF_C4"/>
    <property type="match status" value="1"/>
</dbReference>
<dbReference type="InterPro" id="IPR035500">
    <property type="entry name" value="NHR-like_dom_sf"/>
</dbReference>
<sequence length="377" mass="44045">MEHDQHWKIELISPEKSPEPPPNSVYFPPRKCVICYRPAYCKNYGTLTCDACKMFFRRVVTEKLEYECSNENSCYSDFTETSEICPKCKSFRYQRCLAFGMRYVIKQSKKQILELKMRKEVEMVGIIGGLLYKDSHRTNVMTTCFTGKNPSLEEMIEKKDLNIYKKTEKQFLRPQDWSFFALYTTVDFLLNLDFMQELETADKLILLKQSASKCSLFGGAMRSYRGKRDRMITVDGQDIFPDEMKKVLENEEGADDFLNRIRSFVVSRLVELNVTTEEHILICVILFCNPALFYEPDNSHARSIVSSQQQKYTDTLFQYCIHSYQQNGPSRFADLLSLCPIIQRNFEDVQYLSMVFKLSLKGVPVPIQFKTIVEELI</sequence>
<dbReference type="Pfam" id="PF00105">
    <property type="entry name" value="zf-C4"/>
    <property type="match status" value="1"/>
</dbReference>
<keyword evidence="9" id="KW-0539">Nucleus</keyword>
<dbReference type="InterPro" id="IPR001628">
    <property type="entry name" value="Znf_hrmn_rcpt"/>
</dbReference>
<dbReference type="AlphaFoldDB" id="A0A2G5TDW2"/>
<dbReference type="OrthoDB" id="5788196at2759"/>
<dbReference type="PROSITE" id="PS51030">
    <property type="entry name" value="NUCLEAR_REC_DBD_2"/>
    <property type="match status" value="1"/>
</dbReference>
<gene>
    <name evidence="12" type="primary">Cnig_chr_V.g18384</name>
    <name evidence="12" type="ORF">B9Z55_018384</name>
</gene>
<dbReference type="InterPro" id="IPR000536">
    <property type="entry name" value="Nucl_hrmn_rcpt_lig-bd"/>
</dbReference>
<comment type="caution">
    <text evidence="12">The sequence shown here is derived from an EMBL/GenBank/DDBJ whole genome shotgun (WGS) entry which is preliminary data.</text>
</comment>
<evidence type="ECO:0000256" key="2">
    <source>
        <dbReference type="ARBA" id="ARBA00022723"/>
    </source>
</evidence>
<dbReference type="PANTHER" id="PTHR45886">
    <property type="entry name" value="NUCLEAR HORMONE RECEPTOR FAMILY-RELATED-RELATED"/>
    <property type="match status" value="1"/>
</dbReference>
<keyword evidence="3" id="KW-0863">Zinc-finger</keyword>
<evidence type="ECO:0000256" key="5">
    <source>
        <dbReference type="ARBA" id="ARBA00023015"/>
    </source>
</evidence>
<evidence type="ECO:0000313" key="12">
    <source>
        <dbReference type="EMBL" id="PIC25460.1"/>
    </source>
</evidence>
<dbReference type="PRINTS" id="PR00047">
    <property type="entry name" value="STROIDFINGER"/>
</dbReference>
<evidence type="ECO:0000256" key="1">
    <source>
        <dbReference type="ARBA" id="ARBA00005993"/>
    </source>
</evidence>
<dbReference type="Gene3D" id="3.30.50.10">
    <property type="entry name" value="Erythroid Transcription Factor GATA-1, subunit A"/>
    <property type="match status" value="1"/>
</dbReference>
<feature type="domain" description="NR LBD" evidence="11">
    <location>
        <begin position="148"/>
        <end position="375"/>
    </location>
</feature>
<dbReference type="STRING" id="1611254.A0A2G5TDW2"/>
<evidence type="ECO:0000259" key="10">
    <source>
        <dbReference type="PROSITE" id="PS51030"/>
    </source>
</evidence>
<dbReference type="GO" id="GO:0008270">
    <property type="term" value="F:zinc ion binding"/>
    <property type="evidence" value="ECO:0007669"/>
    <property type="project" value="UniProtKB-KW"/>
</dbReference>
<proteinExistence type="inferred from homology"/>
<keyword evidence="6" id="KW-0238">DNA-binding</keyword>
<reference evidence="13" key="1">
    <citation type="submission" date="2017-10" db="EMBL/GenBank/DDBJ databases">
        <title>Rapid genome shrinkage in a self-fertile nematode reveals novel sperm competition proteins.</title>
        <authorList>
            <person name="Yin D."/>
            <person name="Schwarz E.M."/>
            <person name="Thomas C.G."/>
            <person name="Felde R.L."/>
            <person name="Korf I.F."/>
            <person name="Cutter A.D."/>
            <person name="Schartner C.M."/>
            <person name="Ralston E.J."/>
            <person name="Meyer B.J."/>
            <person name="Haag E.S."/>
        </authorList>
    </citation>
    <scope>NUCLEOTIDE SEQUENCE [LARGE SCALE GENOMIC DNA]</scope>
    <source>
        <strain evidence="13">JU1422</strain>
    </source>
</reference>
<dbReference type="Pfam" id="PF00104">
    <property type="entry name" value="Hormone_recep"/>
    <property type="match status" value="1"/>
</dbReference>
<dbReference type="Gene3D" id="1.10.565.10">
    <property type="entry name" value="Retinoid X Receptor"/>
    <property type="match status" value="1"/>
</dbReference>
<dbReference type="SUPFAM" id="SSF57716">
    <property type="entry name" value="Glucocorticoid receptor-like (DNA-binding domain)"/>
    <property type="match status" value="1"/>
</dbReference>
<dbReference type="SMART" id="SM00430">
    <property type="entry name" value="HOLI"/>
    <property type="match status" value="1"/>
</dbReference>
<evidence type="ECO:0000256" key="3">
    <source>
        <dbReference type="ARBA" id="ARBA00022771"/>
    </source>
</evidence>
<keyword evidence="13" id="KW-1185">Reference proteome</keyword>
<organism evidence="12 13">
    <name type="scientific">Caenorhabditis nigoni</name>
    <dbReference type="NCBI Taxonomy" id="1611254"/>
    <lineage>
        <taxon>Eukaryota</taxon>
        <taxon>Metazoa</taxon>
        <taxon>Ecdysozoa</taxon>
        <taxon>Nematoda</taxon>
        <taxon>Chromadorea</taxon>
        <taxon>Rhabditida</taxon>
        <taxon>Rhabditina</taxon>
        <taxon>Rhabditomorpha</taxon>
        <taxon>Rhabditoidea</taxon>
        <taxon>Rhabditidae</taxon>
        <taxon>Peloderinae</taxon>
        <taxon>Caenorhabditis</taxon>
    </lineage>
</organism>
<evidence type="ECO:0000259" key="11">
    <source>
        <dbReference type="PROSITE" id="PS51843"/>
    </source>
</evidence>
<evidence type="ECO:0000256" key="4">
    <source>
        <dbReference type="ARBA" id="ARBA00022833"/>
    </source>
</evidence>
<evidence type="ECO:0000256" key="7">
    <source>
        <dbReference type="ARBA" id="ARBA00023163"/>
    </source>
</evidence>
<dbReference type="GO" id="GO:0043565">
    <property type="term" value="F:sequence-specific DNA binding"/>
    <property type="evidence" value="ECO:0007669"/>
    <property type="project" value="InterPro"/>
</dbReference>
<dbReference type="GO" id="GO:0003700">
    <property type="term" value="F:DNA-binding transcription factor activity"/>
    <property type="evidence" value="ECO:0007669"/>
    <property type="project" value="InterPro"/>
</dbReference>
<keyword evidence="7" id="KW-0804">Transcription</keyword>
<accession>A0A2G5TDW2</accession>
<evidence type="ECO:0000313" key="13">
    <source>
        <dbReference type="Proteomes" id="UP000230233"/>
    </source>
</evidence>
<protein>
    <recommendedName>
        <fullName evidence="14">Nuclear receptor domain-containing protein</fullName>
    </recommendedName>
</protein>
<keyword evidence="8" id="KW-0675">Receptor</keyword>
<evidence type="ECO:0008006" key="14">
    <source>
        <dbReference type="Google" id="ProtNLM"/>
    </source>
</evidence>
<dbReference type="SUPFAM" id="SSF48508">
    <property type="entry name" value="Nuclear receptor ligand-binding domain"/>
    <property type="match status" value="1"/>
</dbReference>
<dbReference type="PROSITE" id="PS51843">
    <property type="entry name" value="NR_LBD"/>
    <property type="match status" value="1"/>
</dbReference>
<dbReference type="PANTHER" id="PTHR45886:SF5">
    <property type="entry name" value="NUCLEAR HORMONE RECEPTOR FAMILY"/>
    <property type="match status" value="1"/>
</dbReference>
<name>A0A2G5TDW2_9PELO</name>
<evidence type="ECO:0000256" key="8">
    <source>
        <dbReference type="ARBA" id="ARBA00023170"/>
    </source>
</evidence>
<dbReference type="InterPro" id="IPR013088">
    <property type="entry name" value="Znf_NHR/GATA"/>
</dbReference>
<dbReference type="EMBL" id="PDUG01000005">
    <property type="protein sequence ID" value="PIC25460.1"/>
    <property type="molecule type" value="Genomic_DNA"/>
</dbReference>
<keyword evidence="4" id="KW-0862">Zinc</keyword>
<comment type="similarity">
    <text evidence="1">Belongs to the nuclear hormone receptor family.</text>
</comment>
<evidence type="ECO:0000256" key="6">
    <source>
        <dbReference type="ARBA" id="ARBA00023125"/>
    </source>
</evidence>
<keyword evidence="2" id="KW-0479">Metal-binding</keyword>
<evidence type="ECO:0000256" key="9">
    <source>
        <dbReference type="ARBA" id="ARBA00023242"/>
    </source>
</evidence>